<dbReference type="EMBL" id="AK229894">
    <property type="protein sequence ID" value="BAF01723.1"/>
    <property type="molecule type" value="mRNA"/>
</dbReference>
<evidence type="ECO:0000313" key="2">
    <source>
        <dbReference type="EMBL" id="BAF01723.1"/>
    </source>
</evidence>
<keyword evidence="1" id="KW-1133">Transmembrane helix</keyword>
<dbReference type="AlphaFoldDB" id="Q0WMD3"/>
<proteinExistence type="evidence at transcript level"/>
<keyword evidence="1" id="KW-0472">Membrane</keyword>
<feature type="transmembrane region" description="Helical" evidence="1">
    <location>
        <begin position="20"/>
        <end position="36"/>
    </location>
</feature>
<reference evidence="2" key="1">
    <citation type="submission" date="2006-07" db="EMBL/GenBank/DDBJ databases">
        <title>Large-scale analysis of RIKEN Arabidopsis full-length (RAFL) cDNAs.</title>
        <authorList>
            <person name="Totoki Y."/>
            <person name="Seki M."/>
            <person name="Ishida J."/>
            <person name="Nakajima M."/>
            <person name="Enju A."/>
            <person name="Morosawa T."/>
            <person name="Kamiya A."/>
            <person name="Narusaka M."/>
            <person name="Shin-i T."/>
            <person name="Nakagawa M."/>
            <person name="Sakamoto N."/>
            <person name="Oishi K."/>
            <person name="Kohara Y."/>
            <person name="Kobayashi M."/>
            <person name="Toyoda A."/>
            <person name="Sakaki Y."/>
            <person name="Sakurai T."/>
            <person name="Iida K."/>
            <person name="Akiyama K."/>
            <person name="Satou M."/>
            <person name="Toyoda T."/>
            <person name="Konagaya A."/>
            <person name="Carninci P."/>
            <person name="Kawai J."/>
            <person name="Hayashizaki Y."/>
            <person name="Shinozaki K."/>
        </authorList>
    </citation>
    <scope>NUCLEOTIDE SEQUENCE</scope>
</reference>
<keyword evidence="1" id="KW-0812">Transmembrane</keyword>
<name>Q0WMD3_ARATH</name>
<evidence type="ECO:0000256" key="1">
    <source>
        <dbReference type="SAM" id="Phobius"/>
    </source>
</evidence>
<organism evidence="2">
    <name type="scientific">Arabidopsis thaliana</name>
    <name type="common">Mouse-ear cress</name>
    <dbReference type="NCBI Taxonomy" id="3702"/>
    <lineage>
        <taxon>Eukaryota</taxon>
        <taxon>Viridiplantae</taxon>
        <taxon>Streptophyta</taxon>
        <taxon>Embryophyta</taxon>
        <taxon>Tracheophyta</taxon>
        <taxon>Spermatophyta</taxon>
        <taxon>Magnoliopsida</taxon>
        <taxon>eudicotyledons</taxon>
        <taxon>Gunneridae</taxon>
        <taxon>Pentapetalae</taxon>
        <taxon>rosids</taxon>
        <taxon>malvids</taxon>
        <taxon>Brassicales</taxon>
        <taxon>Brassicaceae</taxon>
        <taxon>Camelineae</taxon>
        <taxon>Arabidopsis</taxon>
    </lineage>
</organism>
<protein>
    <submittedName>
        <fullName evidence="2">Uncharacterized protein</fullName>
    </submittedName>
</protein>
<accession>Q0WMD3</accession>
<sequence length="81" mass="9707">MVEHEQLTQVCILTMSCSEAPLGFLFSIWLHILLAWRQQKESLSFEFVKIFLVLVDYERSQILQLWLDQHVYGVRKCYMIL</sequence>